<feature type="signal peptide" evidence="1">
    <location>
        <begin position="1"/>
        <end position="20"/>
    </location>
</feature>
<dbReference type="EMBL" id="BATL01000058">
    <property type="protein sequence ID" value="GAD77020.1"/>
    <property type="molecule type" value="Genomic_DNA"/>
</dbReference>
<evidence type="ECO:0000313" key="3">
    <source>
        <dbReference type="Proteomes" id="UP000016567"/>
    </source>
</evidence>
<proteinExistence type="predicted"/>
<comment type="caution">
    <text evidence="2">The sequence shown here is derived from an EMBL/GenBank/DDBJ whole genome shotgun (WGS) entry which is preliminary data.</text>
</comment>
<name>U3ATD0_9VIBR</name>
<dbReference type="OrthoDB" id="6292687at2"/>
<dbReference type="eggNOG" id="ENOG5031KR3">
    <property type="taxonomic scope" value="Bacteria"/>
</dbReference>
<protein>
    <submittedName>
        <fullName evidence="2">Uncharacterized protein</fullName>
    </submittedName>
</protein>
<accession>U3ATD0</accession>
<organism evidence="2 3">
    <name type="scientific">Vibrio azureus NBRC 104587</name>
    <dbReference type="NCBI Taxonomy" id="1219077"/>
    <lineage>
        <taxon>Bacteria</taxon>
        <taxon>Pseudomonadati</taxon>
        <taxon>Pseudomonadota</taxon>
        <taxon>Gammaproteobacteria</taxon>
        <taxon>Vibrionales</taxon>
        <taxon>Vibrionaceae</taxon>
        <taxon>Vibrio</taxon>
    </lineage>
</organism>
<dbReference type="RefSeq" id="WP_021710763.1">
    <property type="nucleotide sequence ID" value="NZ_BAOB01000621.1"/>
</dbReference>
<gene>
    <name evidence="2" type="ORF">VAZ01S_058_00100</name>
</gene>
<evidence type="ECO:0000313" key="2">
    <source>
        <dbReference type="EMBL" id="GAD77020.1"/>
    </source>
</evidence>
<dbReference type="Proteomes" id="UP000016567">
    <property type="component" value="Unassembled WGS sequence"/>
</dbReference>
<reference evidence="2 3" key="1">
    <citation type="submission" date="2013-09" db="EMBL/GenBank/DDBJ databases">
        <title>Whole genome shotgun sequence of Vibrio azureus NBRC 104587.</title>
        <authorList>
            <person name="Isaki S."/>
            <person name="Hosoyama A."/>
            <person name="Numata M."/>
            <person name="Hashimoto M."/>
            <person name="Hosoyama Y."/>
            <person name="Tsuchikane K."/>
            <person name="Noguchi M."/>
            <person name="Hirakata S."/>
            <person name="Ichikawa N."/>
            <person name="Ohji S."/>
            <person name="Yamazoe A."/>
            <person name="Fujita N."/>
        </authorList>
    </citation>
    <scope>NUCLEOTIDE SEQUENCE [LARGE SCALE GENOMIC DNA]</scope>
    <source>
        <strain evidence="2 3">NBRC 104587</strain>
    </source>
</reference>
<evidence type="ECO:0000256" key="1">
    <source>
        <dbReference type="SAM" id="SignalP"/>
    </source>
</evidence>
<feature type="chain" id="PRO_5004638117" evidence="1">
    <location>
        <begin position="21"/>
        <end position="216"/>
    </location>
</feature>
<sequence length="216" mass="24749">MKGLKLFAAFSALMCLQVEANVTVVDITGSSPQAVKNEYEATFEVQRGMEESGFNLHYCNIVPRIYVQQDLDGIHSQAQCFYSQPGERPTEDSEIAQWYLDISYDPETQLFKAESEYTNNYHTRVYTLEPNHLLEVGPHYISKRNELQSLGMSVGECNIQQIYYSSMPTENTYLSHMAICNVSQAGESLVGQLIVEIDFTKDQQTYSERYIEFTRK</sequence>
<dbReference type="AlphaFoldDB" id="U3ATD0"/>
<keyword evidence="3" id="KW-1185">Reference proteome</keyword>
<keyword evidence="1" id="KW-0732">Signal</keyword>